<sequence>MAEQFGIERIGFLTLTFPKDLTLKEANRRFNSFATHVGNSHFEAWMNVREFTFRGRPHMHLAVAVREDIRTGFNFENYLEMAWMTKNDRRRKKFSVEIRELSRSLNPTDHLRFLWSELRRELPKYGFGRHELLPIRKCAEAFALYVGGYIRKSVEARPPEAKGARLISYSKGFDRIVCGHAWQWNTSRTRLWRVRLRIFAEYHGLTDFSQLKETFGPKWAFWLTPIIHRVNLLPHLESLNDPELAVAFMESLDRIPNFKDSLSLFRNDGFLVAPPENPLNDEGLPIPLSKAMRPIYFSHAMRWNKPKSLALTKKQTITTNH</sequence>
<proteinExistence type="predicted"/>
<reference evidence="1" key="1">
    <citation type="submission" date="2015-06" db="EMBL/GenBank/DDBJ databases">
        <authorList>
            <person name="Joergensen T."/>
        </authorList>
    </citation>
    <scope>NUCLEOTIDE SEQUENCE</scope>
    <source>
        <strain evidence="1">RGFK1772</strain>
    </source>
</reference>
<reference evidence="1" key="2">
    <citation type="submission" date="2015-07" db="EMBL/GenBank/DDBJ databases">
        <title>Plasmids, circular viruses and viroids from rat gut.</title>
        <authorList>
            <person name="Jorgensen T.J."/>
            <person name="Hansen M.A."/>
            <person name="Xu Z."/>
            <person name="Tabak M.A."/>
            <person name="Sorensen S.J."/>
            <person name="Hansen L.H."/>
        </authorList>
    </citation>
    <scope>NUCLEOTIDE SEQUENCE</scope>
    <source>
        <strain evidence="1">RGFK1772</strain>
    </source>
</reference>
<dbReference type="EMBL" id="LN854273">
    <property type="protein sequence ID" value="CRY97848.1"/>
    <property type="molecule type" value="Genomic_DNA"/>
</dbReference>
<accession>A0A0H5Q7E1</accession>
<evidence type="ECO:0000313" key="1">
    <source>
        <dbReference type="EMBL" id="CRY97848.1"/>
    </source>
</evidence>
<protein>
    <submittedName>
        <fullName evidence="1">Uncharacterized protein</fullName>
    </submittedName>
</protein>
<name>A0A0H5Q7E1_9ZZZZ</name>
<organism evidence="1">
    <name type="scientific">uncultured prokaryote</name>
    <dbReference type="NCBI Taxonomy" id="198431"/>
    <lineage>
        <taxon>unclassified sequences</taxon>
        <taxon>environmental samples</taxon>
    </lineage>
</organism>
<dbReference type="AlphaFoldDB" id="A0A0H5Q7E1"/>